<organism evidence="6 7">
    <name type="scientific">Clostridium beijerinckii</name>
    <name type="common">Clostridium MP</name>
    <dbReference type="NCBI Taxonomy" id="1520"/>
    <lineage>
        <taxon>Bacteria</taxon>
        <taxon>Bacillati</taxon>
        <taxon>Bacillota</taxon>
        <taxon>Clostridia</taxon>
        <taxon>Eubacteriales</taxon>
        <taxon>Clostridiaceae</taxon>
        <taxon>Clostridium</taxon>
    </lineage>
</organism>
<dbReference type="GO" id="GO:0005975">
    <property type="term" value="P:carbohydrate metabolic process"/>
    <property type="evidence" value="ECO:0007669"/>
    <property type="project" value="InterPro"/>
</dbReference>
<dbReference type="Gene3D" id="2.160.20.10">
    <property type="entry name" value="Single-stranded right-handed beta-helix, Pectin lyase-like"/>
    <property type="match status" value="1"/>
</dbReference>
<dbReference type="GO" id="GO:0004650">
    <property type="term" value="F:polygalacturonase activity"/>
    <property type="evidence" value="ECO:0007669"/>
    <property type="project" value="UniProtKB-EC"/>
</dbReference>
<dbReference type="InterPro" id="IPR051801">
    <property type="entry name" value="GH28_Enzymes"/>
</dbReference>
<dbReference type="InterPro" id="IPR011050">
    <property type="entry name" value="Pectin_lyase_fold/virulence"/>
</dbReference>
<evidence type="ECO:0000256" key="1">
    <source>
        <dbReference type="ARBA" id="ARBA00008834"/>
    </source>
</evidence>
<protein>
    <submittedName>
        <fullName evidence="5">Glycoside hydrolase family 28 protein</fullName>
    </submittedName>
    <submittedName>
        <fullName evidence="6">Polygalacturonase</fullName>
        <ecNumber evidence="6">3.2.1.15</ecNumber>
    </submittedName>
</protein>
<dbReference type="SMART" id="SM00710">
    <property type="entry name" value="PbH1"/>
    <property type="match status" value="5"/>
</dbReference>
<keyword evidence="2 4" id="KW-0378">Hydrolase</keyword>
<evidence type="ECO:0000313" key="5">
    <source>
        <dbReference type="EMBL" id="NMF03453.1"/>
    </source>
</evidence>
<reference evidence="6 7" key="1">
    <citation type="submission" date="2016-05" db="EMBL/GenBank/DDBJ databases">
        <title>Microbial solvent formation.</title>
        <authorList>
            <person name="Poehlein A."/>
            <person name="Montoya Solano J.D."/>
            <person name="Flitsch S."/>
            <person name="Krabben P."/>
            <person name="Duerre P."/>
            <person name="Daniel R."/>
        </authorList>
    </citation>
    <scope>NUCLEOTIDE SEQUENCE [LARGE SCALE GENOMIC DNA]</scope>
    <source>
        <strain evidence="6 7">DSM 53</strain>
    </source>
</reference>
<comment type="caution">
    <text evidence="6">The sequence shown here is derived from an EMBL/GenBank/DDBJ whole genome shotgun (WGS) entry which is preliminary data.</text>
</comment>
<evidence type="ECO:0000256" key="4">
    <source>
        <dbReference type="RuleBase" id="RU361169"/>
    </source>
</evidence>
<accession>A0A1S8SBS7</accession>
<dbReference type="PANTHER" id="PTHR31339">
    <property type="entry name" value="PECTIN LYASE-RELATED"/>
    <property type="match status" value="1"/>
</dbReference>
<dbReference type="EMBL" id="JABAGD010000002">
    <property type="protein sequence ID" value="NMF03453.1"/>
    <property type="molecule type" value="Genomic_DNA"/>
</dbReference>
<keyword evidence="3 4" id="KW-0326">Glycosidase</keyword>
<comment type="similarity">
    <text evidence="1 4">Belongs to the glycosyl hydrolase 28 family.</text>
</comment>
<dbReference type="InterPro" id="IPR006626">
    <property type="entry name" value="PbH1"/>
</dbReference>
<dbReference type="EMBL" id="LZZI01000018">
    <property type="protein sequence ID" value="OOM62933.1"/>
    <property type="molecule type" value="Genomic_DNA"/>
</dbReference>
<evidence type="ECO:0000256" key="3">
    <source>
        <dbReference type="ARBA" id="ARBA00023295"/>
    </source>
</evidence>
<evidence type="ECO:0000313" key="7">
    <source>
        <dbReference type="Proteomes" id="UP000190973"/>
    </source>
</evidence>
<dbReference type="EC" id="3.2.1.15" evidence="6"/>
<name>A0A1S8SBS7_CLOBE</name>
<dbReference type="RefSeq" id="WP_077838099.1">
    <property type="nucleotide sequence ID" value="NZ_JABAGD010000002.1"/>
</dbReference>
<dbReference type="InterPro" id="IPR012334">
    <property type="entry name" value="Pectin_lyas_fold"/>
</dbReference>
<dbReference type="SUPFAM" id="SSF51126">
    <property type="entry name" value="Pectin lyase-like"/>
    <property type="match status" value="1"/>
</dbReference>
<reference evidence="5 8" key="2">
    <citation type="submission" date="2020-04" db="EMBL/GenBank/DDBJ databases">
        <authorList>
            <person name="Hitch T.C.A."/>
            <person name="Wylensek D."/>
            <person name="Clavel T."/>
        </authorList>
    </citation>
    <scope>NUCLEOTIDE SEQUENCE [LARGE SCALE GENOMIC DNA]</scope>
    <source>
        <strain evidence="5 8">WB01_NA02</strain>
    </source>
</reference>
<dbReference type="InterPro" id="IPR000743">
    <property type="entry name" value="Glyco_hydro_28"/>
</dbReference>
<dbReference type="Pfam" id="PF00295">
    <property type="entry name" value="Glyco_hydro_28"/>
    <property type="match status" value="1"/>
</dbReference>
<dbReference type="AlphaFoldDB" id="A0A1S8SBS7"/>
<dbReference type="PANTHER" id="PTHR31339:SF9">
    <property type="entry name" value="PLASMIN AND FIBRONECTIN-BINDING PROTEIN A"/>
    <property type="match status" value="1"/>
</dbReference>
<dbReference type="Proteomes" id="UP000190973">
    <property type="component" value="Unassembled WGS sequence"/>
</dbReference>
<sequence>MSDYNILNYGAQPDGKTNNRKVIQRAIDECTERGGGRVIIPSGNFLSGTLILKSNVDLHLESGAILTSSIRQEDIIDFARNFKDENEDIGWEGGCFLCAFHEENISITGTGIIYGQGDKIFYDDNADGGFHECPLNIRTEMRPRTTFFEDIKNLVVNGITFKDAAFWTLHMAGCEHVIVDGIRILNDQRGVNNDGIDPDTCKDVVISNCIIKAGDDAIVIKNSEPMSAKYGSCENIVISNCILYSHDSALKIGTETFNAIRNVILSDCVFCDCSRGVGIWARDGAIIENIHVHHISGNTKRYADCPERSFAPRWWGKGEPIFINSTYRNSNHKFPGKIQNITFDHIYMKCESSIFIAGEEESRIKNVSIQNINLTMEKQGTQLADVFDEQPSERNVYPHAIPVVYSRFTDNLEVDGSVKYVEPYNILENRIYEVEDCSNVNISIKECE</sequence>
<evidence type="ECO:0000256" key="2">
    <source>
        <dbReference type="ARBA" id="ARBA00022801"/>
    </source>
</evidence>
<evidence type="ECO:0000313" key="6">
    <source>
        <dbReference type="EMBL" id="OOM62933.1"/>
    </source>
</evidence>
<gene>
    <name evidence="6" type="primary">pgl_1</name>
    <name evidence="6" type="ORF">CLBCK_14020</name>
    <name evidence="5" type="ORF">HF849_01615</name>
</gene>
<proteinExistence type="inferred from homology"/>
<dbReference type="Proteomes" id="UP000587880">
    <property type="component" value="Unassembled WGS sequence"/>
</dbReference>
<evidence type="ECO:0000313" key="8">
    <source>
        <dbReference type="Proteomes" id="UP000587880"/>
    </source>
</evidence>